<dbReference type="PROSITE" id="PS50164">
    <property type="entry name" value="GIY_YIG"/>
    <property type="match status" value="1"/>
</dbReference>
<dbReference type="PANTHER" id="PTHR34477">
    <property type="entry name" value="UPF0213 PROTEIN YHBQ"/>
    <property type="match status" value="1"/>
</dbReference>
<dbReference type="InterPro" id="IPR035901">
    <property type="entry name" value="GIY-YIG_endonuc_sf"/>
</dbReference>
<evidence type="ECO:0000313" key="4">
    <source>
        <dbReference type="Proteomes" id="UP000615687"/>
    </source>
</evidence>
<dbReference type="InterPro" id="IPR050190">
    <property type="entry name" value="UPF0213_domain"/>
</dbReference>
<keyword evidence="4" id="KW-1185">Reference proteome</keyword>
<dbReference type="SUPFAM" id="SSF82771">
    <property type="entry name" value="GIY-YIG endonuclease"/>
    <property type="match status" value="1"/>
</dbReference>
<proteinExistence type="inferred from homology"/>
<dbReference type="CDD" id="cd10448">
    <property type="entry name" value="GIY-YIG_unchar_3"/>
    <property type="match status" value="1"/>
</dbReference>
<comment type="caution">
    <text evidence="3">The sequence shown here is derived from an EMBL/GenBank/DDBJ whole genome shotgun (WGS) entry which is preliminary data.</text>
</comment>
<evidence type="ECO:0000313" key="3">
    <source>
        <dbReference type="EMBL" id="MBD8877558.1"/>
    </source>
</evidence>
<dbReference type="InterPro" id="IPR000305">
    <property type="entry name" value="GIY-YIG_endonuc"/>
</dbReference>
<organism evidence="3 4">
    <name type="scientific">Roseibium polysiphoniae</name>
    <dbReference type="NCBI Taxonomy" id="2571221"/>
    <lineage>
        <taxon>Bacteria</taxon>
        <taxon>Pseudomonadati</taxon>
        <taxon>Pseudomonadota</taxon>
        <taxon>Alphaproteobacteria</taxon>
        <taxon>Hyphomicrobiales</taxon>
        <taxon>Stappiaceae</taxon>
        <taxon>Roseibium</taxon>
    </lineage>
</organism>
<reference evidence="3 4" key="1">
    <citation type="submission" date="2020-09" db="EMBL/GenBank/DDBJ databases">
        <title>The genome sequence of type strain Labrenzia polysiphoniae KACC 19711.</title>
        <authorList>
            <person name="Liu Y."/>
        </authorList>
    </citation>
    <scope>NUCLEOTIDE SEQUENCE [LARGE SCALE GENOMIC DNA]</scope>
    <source>
        <strain evidence="3 4">KACC 19711</strain>
    </source>
</reference>
<comment type="similarity">
    <text evidence="1">Belongs to the UPF0213 family.</text>
</comment>
<dbReference type="EMBL" id="JACYXJ010000005">
    <property type="protein sequence ID" value="MBD8877558.1"/>
    <property type="molecule type" value="Genomic_DNA"/>
</dbReference>
<sequence>MTAFVYIMASSRNGTLYTGVTTDLARRVYEHKVEAVPGFTGRYDCKHLVWYEVHDDVGRAIQREKNIKRYYRNWKLNLINAMNPEWHDLYEQLNG</sequence>
<accession>A0ABR9CD84</accession>
<dbReference type="Gene3D" id="3.40.1440.10">
    <property type="entry name" value="GIY-YIG endonuclease"/>
    <property type="match status" value="1"/>
</dbReference>
<protein>
    <submittedName>
        <fullName evidence="3">GIY-YIG nuclease family protein</fullName>
    </submittedName>
</protein>
<feature type="domain" description="GIY-YIG" evidence="2">
    <location>
        <begin position="1"/>
        <end position="78"/>
    </location>
</feature>
<evidence type="ECO:0000256" key="1">
    <source>
        <dbReference type="ARBA" id="ARBA00007435"/>
    </source>
</evidence>
<dbReference type="PANTHER" id="PTHR34477:SF5">
    <property type="entry name" value="BSL5627 PROTEIN"/>
    <property type="match status" value="1"/>
</dbReference>
<evidence type="ECO:0000259" key="2">
    <source>
        <dbReference type="PROSITE" id="PS50164"/>
    </source>
</evidence>
<dbReference type="Proteomes" id="UP000615687">
    <property type="component" value="Unassembled WGS sequence"/>
</dbReference>
<gene>
    <name evidence="3" type="ORF">IG617_14770</name>
</gene>
<dbReference type="Pfam" id="PF01541">
    <property type="entry name" value="GIY-YIG"/>
    <property type="match status" value="1"/>
</dbReference>
<dbReference type="RefSeq" id="WP_192110012.1">
    <property type="nucleotide sequence ID" value="NZ_JACYXJ010000005.1"/>
</dbReference>
<name>A0ABR9CD84_9HYPH</name>